<dbReference type="SUPFAM" id="SSF81301">
    <property type="entry name" value="Nucleotidyltransferase"/>
    <property type="match status" value="1"/>
</dbReference>
<dbReference type="Pfam" id="PF13427">
    <property type="entry name" value="AadA_C"/>
    <property type="match status" value="1"/>
</dbReference>
<dbReference type="InterPro" id="IPR002934">
    <property type="entry name" value="Polymerase_NTP_transf_dom"/>
</dbReference>
<evidence type="ECO:0008006" key="6">
    <source>
        <dbReference type="Google" id="ProtNLM"/>
    </source>
</evidence>
<feature type="domain" description="Polymerase nucleotidyl transferase" evidence="2">
    <location>
        <begin position="10"/>
        <end position="53"/>
    </location>
</feature>
<evidence type="ECO:0000256" key="1">
    <source>
        <dbReference type="ARBA" id="ARBA00022679"/>
    </source>
</evidence>
<evidence type="ECO:0000259" key="2">
    <source>
        <dbReference type="Pfam" id="PF01909"/>
    </source>
</evidence>
<dbReference type="AlphaFoldDB" id="A0A317DM45"/>
<evidence type="ECO:0000313" key="4">
    <source>
        <dbReference type="EMBL" id="PWR15432.1"/>
    </source>
</evidence>
<accession>A0A317DM45</accession>
<sequence length="263" mass="28823">MIRKLTDAYLRAVDEALPGFVERLYVVGSAALGAWVPDASDVDTVIVTSRVASPGDLAALAKVHEGMPARPHLDGVYLDRATFDEFPVDRRVVPFVVDGEFRIDKPCGELTPVLWLTLRRYGIRARGVEVDELGIPVDSAALRRYNLENLRDYWRPLATGVVQAVAQLPADTPVDASGVAWCVLGPARLHYTLAHGDITSKAGAATYLAETFPDWEALAHRAVRWRAGHEESFTVADLRAVARGVDAVVDDAWKRWGDQIAQA</sequence>
<organism evidence="4 5">
    <name type="scientific">Micromonospora sicca</name>
    <dbReference type="NCBI Taxonomy" id="2202420"/>
    <lineage>
        <taxon>Bacteria</taxon>
        <taxon>Bacillati</taxon>
        <taxon>Actinomycetota</taxon>
        <taxon>Actinomycetes</taxon>
        <taxon>Micromonosporales</taxon>
        <taxon>Micromonosporaceae</taxon>
        <taxon>Micromonospora</taxon>
    </lineage>
</organism>
<comment type="caution">
    <text evidence="4">The sequence shown here is derived from an EMBL/GenBank/DDBJ whole genome shotgun (WGS) entry which is preliminary data.</text>
</comment>
<dbReference type="EMBL" id="QGKS01000184">
    <property type="protein sequence ID" value="PWR15432.1"/>
    <property type="molecule type" value="Genomic_DNA"/>
</dbReference>
<protein>
    <recommendedName>
        <fullName evidence="6">DNA polymerase subunit beta</fullName>
    </recommendedName>
</protein>
<feature type="domain" description="Adenylyltransferase AadA C-terminal" evidence="3">
    <location>
        <begin position="178"/>
        <end position="247"/>
    </location>
</feature>
<dbReference type="InterPro" id="IPR043519">
    <property type="entry name" value="NT_sf"/>
</dbReference>
<dbReference type="OrthoDB" id="4066793at2"/>
<dbReference type="Proteomes" id="UP000246050">
    <property type="component" value="Unassembled WGS sequence"/>
</dbReference>
<dbReference type="RefSeq" id="WP_109801475.1">
    <property type="nucleotide sequence ID" value="NZ_QGKS01000184.1"/>
</dbReference>
<proteinExistence type="predicted"/>
<dbReference type="Pfam" id="PF01909">
    <property type="entry name" value="NTP_transf_2"/>
    <property type="match status" value="1"/>
</dbReference>
<dbReference type="GO" id="GO:0016779">
    <property type="term" value="F:nucleotidyltransferase activity"/>
    <property type="evidence" value="ECO:0007669"/>
    <property type="project" value="InterPro"/>
</dbReference>
<name>A0A317DM45_9ACTN</name>
<gene>
    <name evidence="4" type="ORF">DKT69_11085</name>
</gene>
<reference evidence="4 5" key="1">
    <citation type="submission" date="2018-05" db="EMBL/GenBank/DDBJ databases">
        <title>Micromonosporas from Atacama Desert.</title>
        <authorList>
            <person name="Carro L."/>
            <person name="Golinska P."/>
            <person name="Klenk H.-P."/>
            <person name="Goodfellow M."/>
        </authorList>
    </citation>
    <scope>NUCLEOTIDE SEQUENCE [LARGE SCALE GENOMIC DNA]</scope>
    <source>
        <strain evidence="4 5">4G51</strain>
    </source>
</reference>
<evidence type="ECO:0000259" key="3">
    <source>
        <dbReference type="Pfam" id="PF13427"/>
    </source>
</evidence>
<dbReference type="InterPro" id="IPR025184">
    <property type="entry name" value="AadA_C"/>
</dbReference>
<evidence type="ECO:0000313" key="5">
    <source>
        <dbReference type="Proteomes" id="UP000246050"/>
    </source>
</evidence>
<keyword evidence="1" id="KW-0808">Transferase</keyword>